<name>A0A7W4KAF0_9PROT</name>
<feature type="domain" description="N-acetyltransferase" evidence="3">
    <location>
        <begin position="1"/>
        <end position="115"/>
    </location>
</feature>
<dbReference type="SUPFAM" id="SSF55729">
    <property type="entry name" value="Acyl-CoA N-acyltransferases (Nat)"/>
    <property type="match status" value="1"/>
</dbReference>
<dbReference type="CDD" id="cd04301">
    <property type="entry name" value="NAT_SF"/>
    <property type="match status" value="1"/>
</dbReference>
<dbReference type="Proteomes" id="UP000578030">
    <property type="component" value="Unassembled WGS sequence"/>
</dbReference>
<keyword evidence="2" id="KW-0012">Acyltransferase</keyword>
<dbReference type="Pfam" id="PF00583">
    <property type="entry name" value="Acetyltransf_1"/>
    <property type="match status" value="1"/>
</dbReference>
<gene>
    <name evidence="4" type="ORF">HLH28_17410</name>
</gene>
<sequence>MRACEAELAVTAAAIAAGRVQVAERDGRVVGMAQIAPDGPAAELDKLFVEPDAMGGGAGRALFDWAVTAARHAGARTMTIDADPGAAAFYRRMGAMDDGMVPSGSIAGRMLPRLRMDM</sequence>
<organism evidence="4 5">
    <name type="scientific">Gluconacetobacter tumulisoli</name>
    <dbReference type="NCBI Taxonomy" id="1286189"/>
    <lineage>
        <taxon>Bacteria</taxon>
        <taxon>Pseudomonadati</taxon>
        <taxon>Pseudomonadota</taxon>
        <taxon>Alphaproteobacteria</taxon>
        <taxon>Acetobacterales</taxon>
        <taxon>Acetobacteraceae</taxon>
        <taxon>Gluconacetobacter</taxon>
    </lineage>
</organism>
<reference evidence="4 5" key="1">
    <citation type="submission" date="2020-04" db="EMBL/GenBank/DDBJ databases">
        <title>Description of novel Gluconacetobacter.</title>
        <authorList>
            <person name="Sombolestani A."/>
        </authorList>
    </citation>
    <scope>NUCLEOTIDE SEQUENCE [LARGE SCALE GENOMIC DNA]</scope>
    <source>
        <strain evidence="4 5">LMG 27802</strain>
    </source>
</reference>
<dbReference type="GO" id="GO:0016747">
    <property type="term" value="F:acyltransferase activity, transferring groups other than amino-acyl groups"/>
    <property type="evidence" value="ECO:0007669"/>
    <property type="project" value="InterPro"/>
</dbReference>
<dbReference type="PROSITE" id="PS51186">
    <property type="entry name" value="GNAT"/>
    <property type="match status" value="1"/>
</dbReference>
<evidence type="ECO:0000256" key="1">
    <source>
        <dbReference type="ARBA" id="ARBA00022679"/>
    </source>
</evidence>
<dbReference type="Gene3D" id="3.40.630.30">
    <property type="match status" value="1"/>
</dbReference>
<accession>A0A7W4KAF0</accession>
<dbReference type="InterPro" id="IPR016181">
    <property type="entry name" value="Acyl_CoA_acyltransferase"/>
</dbReference>
<dbReference type="EMBL" id="JABEQM010000024">
    <property type="protein sequence ID" value="MBB2203326.1"/>
    <property type="molecule type" value="Genomic_DNA"/>
</dbReference>
<keyword evidence="5" id="KW-1185">Reference proteome</keyword>
<keyword evidence="1 4" id="KW-0808">Transferase</keyword>
<evidence type="ECO:0000259" key="3">
    <source>
        <dbReference type="PROSITE" id="PS51186"/>
    </source>
</evidence>
<proteinExistence type="predicted"/>
<dbReference type="PANTHER" id="PTHR43877">
    <property type="entry name" value="AMINOALKYLPHOSPHONATE N-ACETYLTRANSFERASE-RELATED-RELATED"/>
    <property type="match status" value="1"/>
</dbReference>
<evidence type="ECO:0000313" key="5">
    <source>
        <dbReference type="Proteomes" id="UP000578030"/>
    </source>
</evidence>
<dbReference type="InterPro" id="IPR000182">
    <property type="entry name" value="GNAT_dom"/>
</dbReference>
<evidence type="ECO:0000313" key="4">
    <source>
        <dbReference type="EMBL" id="MBB2203326.1"/>
    </source>
</evidence>
<evidence type="ECO:0000256" key="2">
    <source>
        <dbReference type="ARBA" id="ARBA00023315"/>
    </source>
</evidence>
<comment type="caution">
    <text evidence="4">The sequence shown here is derived from an EMBL/GenBank/DDBJ whole genome shotgun (WGS) entry which is preliminary data.</text>
</comment>
<dbReference type="AlphaFoldDB" id="A0A7W4KAF0"/>
<dbReference type="InterPro" id="IPR050832">
    <property type="entry name" value="Bact_Acetyltransf"/>
</dbReference>
<protein>
    <submittedName>
        <fullName evidence="4">GNAT family N-acetyltransferase</fullName>
    </submittedName>
</protein>